<dbReference type="Proteomes" id="UP000650477">
    <property type="component" value="Unassembled WGS sequence"/>
</dbReference>
<evidence type="ECO:0000313" key="2">
    <source>
        <dbReference type="Proteomes" id="UP000650477"/>
    </source>
</evidence>
<accession>A0A8I0Q0G9</accession>
<reference evidence="1" key="1">
    <citation type="submission" date="2017-12" db="EMBL/GenBank/DDBJ databases">
        <title>Genome sequencing and analysis.</title>
        <authorList>
            <person name="Huang Y.-T."/>
        </authorList>
    </citation>
    <scope>NUCLEOTIDE SEQUENCE</scope>
    <source>
        <strain evidence="1">VGH116</strain>
    </source>
</reference>
<name>A0A8I0Q0G9_MORMO</name>
<dbReference type="PROSITE" id="PS51257">
    <property type="entry name" value="PROKAR_LIPOPROTEIN"/>
    <property type="match status" value="1"/>
</dbReference>
<dbReference type="AlphaFoldDB" id="A0A8I0Q0G9"/>
<organism evidence="1 2">
    <name type="scientific">Morganella morganii</name>
    <name type="common">Proteus morganii</name>
    <dbReference type="NCBI Taxonomy" id="582"/>
    <lineage>
        <taxon>Bacteria</taxon>
        <taxon>Pseudomonadati</taxon>
        <taxon>Pseudomonadota</taxon>
        <taxon>Gammaproteobacteria</taxon>
        <taxon>Enterobacterales</taxon>
        <taxon>Morganellaceae</taxon>
        <taxon>Morganella</taxon>
    </lineage>
</organism>
<sequence length="88" mass="9907">MNISKLITLAAITTLTACSHNVYIKPVDWTGHMFEGLDNRHYSAKLTKYAPDSKRFFSTGDPVLGLHGWIRMDTFDKITCVKGKSTED</sequence>
<evidence type="ECO:0000313" key="1">
    <source>
        <dbReference type="EMBL" id="MBE8614747.1"/>
    </source>
</evidence>
<comment type="caution">
    <text evidence="1">The sequence shown here is derived from an EMBL/GenBank/DDBJ whole genome shotgun (WGS) entry which is preliminary data.</text>
</comment>
<dbReference type="EMBL" id="PKLF01000043">
    <property type="protein sequence ID" value="MBE8614747.1"/>
    <property type="molecule type" value="Genomic_DNA"/>
</dbReference>
<evidence type="ECO:0008006" key="3">
    <source>
        <dbReference type="Google" id="ProtNLM"/>
    </source>
</evidence>
<protein>
    <recommendedName>
        <fullName evidence="3">Lipoprotein</fullName>
    </recommendedName>
</protein>
<gene>
    <name evidence="1" type="ORF">CYG68_20650</name>
</gene>
<proteinExistence type="predicted"/>
<dbReference type="RefSeq" id="WP_193830478.1">
    <property type="nucleotide sequence ID" value="NZ_PKLF01000043.1"/>
</dbReference>